<reference evidence="2 4" key="1">
    <citation type="journal article" date="2014" name="Nat. Genet.">
        <title>Genome and transcriptome of the porcine whipworm Trichuris suis.</title>
        <authorList>
            <person name="Jex A.R."/>
            <person name="Nejsum P."/>
            <person name="Schwarz E.M."/>
            <person name="Hu L."/>
            <person name="Young N.D."/>
            <person name="Hall R.S."/>
            <person name="Korhonen P.K."/>
            <person name="Liao S."/>
            <person name="Thamsborg S."/>
            <person name="Xia J."/>
            <person name="Xu P."/>
            <person name="Wang S."/>
            <person name="Scheerlinck J.P."/>
            <person name="Hofmann A."/>
            <person name="Sternberg P.W."/>
            <person name="Wang J."/>
            <person name="Gasser R.B."/>
        </authorList>
    </citation>
    <scope>NUCLEOTIDE SEQUENCE [LARGE SCALE GENOMIC DNA]</scope>
    <source>
        <strain evidence="3">DCEP-RM93F</strain>
        <strain evidence="2">DCEP-RM93M</strain>
    </source>
</reference>
<dbReference type="Proteomes" id="UP000030758">
    <property type="component" value="Unassembled WGS sequence"/>
</dbReference>
<keyword evidence="4" id="KW-1185">Reference proteome</keyword>
<evidence type="ECO:0000256" key="1">
    <source>
        <dbReference type="SAM" id="MobiDB-lite"/>
    </source>
</evidence>
<dbReference type="EMBL" id="KL363192">
    <property type="protein sequence ID" value="KFD56640.1"/>
    <property type="molecule type" value="Genomic_DNA"/>
</dbReference>
<protein>
    <submittedName>
        <fullName evidence="2">Uncharacterized protein</fullName>
    </submittedName>
</protein>
<evidence type="ECO:0000313" key="2">
    <source>
        <dbReference type="EMBL" id="KFD56640.1"/>
    </source>
</evidence>
<sequence>MAEIPFQAERLSKFGSTKELKQRKSTEGYRRFTRRKRQVSRKNFGSWSSGWEENPPMTRRGQSTSSGGLRRGLRVC</sequence>
<name>A0A085MHE4_9BILA</name>
<feature type="compositionally biased region" description="Polar residues" evidence="1">
    <location>
        <begin position="41"/>
        <end position="51"/>
    </location>
</feature>
<accession>A0A085MHE4</accession>
<evidence type="ECO:0000313" key="4">
    <source>
        <dbReference type="Proteomes" id="UP000030764"/>
    </source>
</evidence>
<dbReference type="AlphaFoldDB" id="A0A085MHE4"/>
<evidence type="ECO:0000313" key="3">
    <source>
        <dbReference type="EMBL" id="KFD66815.1"/>
    </source>
</evidence>
<gene>
    <name evidence="2" type="ORF">M513_02316</name>
    <name evidence="3" type="ORF">M514_02316</name>
</gene>
<feature type="region of interest" description="Disordered" evidence="1">
    <location>
        <begin position="15"/>
        <end position="76"/>
    </location>
</feature>
<proteinExistence type="predicted"/>
<dbReference type="Proteomes" id="UP000030764">
    <property type="component" value="Unassembled WGS sequence"/>
</dbReference>
<feature type="compositionally biased region" description="Basic residues" evidence="1">
    <location>
        <begin position="31"/>
        <end position="40"/>
    </location>
</feature>
<organism evidence="2 4">
    <name type="scientific">Trichuris suis</name>
    <name type="common">pig whipworm</name>
    <dbReference type="NCBI Taxonomy" id="68888"/>
    <lineage>
        <taxon>Eukaryota</taxon>
        <taxon>Metazoa</taxon>
        <taxon>Ecdysozoa</taxon>
        <taxon>Nematoda</taxon>
        <taxon>Enoplea</taxon>
        <taxon>Dorylaimia</taxon>
        <taxon>Trichinellida</taxon>
        <taxon>Trichuridae</taxon>
        <taxon>Trichuris</taxon>
    </lineage>
</organism>
<dbReference type="EMBL" id="KL367520">
    <property type="protein sequence ID" value="KFD66815.1"/>
    <property type="molecule type" value="Genomic_DNA"/>
</dbReference>
<feature type="compositionally biased region" description="Basic and acidic residues" evidence="1">
    <location>
        <begin position="15"/>
        <end position="30"/>
    </location>
</feature>